<dbReference type="Pfam" id="PF00392">
    <property type="entry name" value="GntR"/>
    <property type="match status" value="1"/>
</dbReference>
<organism evidence="5 6">
    <name type="scientific">Vreelandella sedimenti</name>
    <dbReference type="NCBI Taxonomy" id="2729618"/>
    <lineage>
        <taxon>Bacteria</taxon>
        <taxon>Pseudomonadati</taxon>
        <taxon>Pseudomonadota</taxon>
        <taxon>Gammaproteobacteria</taxon>
        <taxon>Oceanospirillales</taxon>
        <taxon>Halomonadaceae</taxon>
        <taxon>Vreelandella</taxon>
    </lineage>
</organism>
<dbReference type="PROSITE" id="PS50949">
    <property type="entry name" value="HTH_GNTR"/>
    <property type="match status" value="1"/>
</dbReference>
<dbReference type="Gene3D" id="1.20.120.530">
    <property type="entry name" value="GntR ligand-binding domain-like"/>
    <property type="match status" value="1"/>
</dbReference>
<keyword evidence="3" id="KW-0804">Transcription</keyword>
<evidence type="ECO:0000313" key="5">
    <source>
        <dbReference type="EMBL" id="NYT73742.1"/>
    </source>
</evidence>
<dbReference type="RefSeq" id="WP_180093503.1">
    <property type="nucleotide sequence ID" value="NZ_JACCGK010000013.1"/>
</dbReference>
<dbReference type="PANTHER" id="PTHR43537">
    <property type="entry name" value="TRANSCRIPTIONAL REGULATOR, GNTR FAMILY"/>
    <property type="match status" value="1"/>
</dbReference>
<sequence>MKKLKSSENMPLAETAYRKIKQAIIECHFSPGLQAAEQQIATQLNMSRTPVHQAIVMLEQEGWVRLLPRKGIQIAPITTNQMKNVYQVLMALESAAVLQLASKDINDTNVDKMLYQASQKAEIAFLNDDIKGWAQADDEFHSVLIEGCGNPYLSKMARSVMEHAHRARLLTVAIRSKESIEKANQDHKEILTAIKERNSQEARLALENHRYRGMEVFIPILEKASWLSSNTNSPF</sequence>
<protein>
    <submittedName>
        <fullName evidence="5">GntR family transcriptional regulator</fullName>
    </submittedName>
</protein>
<dbReference type="InterPro" id="IPR008920">
    <property type="entry name" value="TF_FadR/GntR_C"/>
</dbReference>
<keyword evidence="2" id="KW-0238">DNA-binding</keyword>
<dbReference type="InterPro" id="IPR036390">
    <property type="entry name" value="WH_DNA-bd_sf"/>
</dbReference>
<dbReference type="SUPFAM" id="SSF46785">
    <property type="entry name" value="Winged helix' DNA-binding domain"/>
    <property type="match status" value="1"/>
</dbReference>
<evidence type="ECO:0000256" key="3">
    <source>
        <dbReference type="ARBA" id="ARBA00023163"/>
    </source>
</evidence>
<accession>A0A7Z0N8T2</accession>
<reference evidence="5 6" key="1">
    <citation type="submission" date="2020-07" db="EMBL/GenBank/DDBJ databases">
        <title>Halomonas sp. QX-2 draft genome sequence.</title>
        <authorList>
            <person name="Qiu X."/>
        </authorList>
    </citation>
    <scope>NUCLEOTIDE SEQUENCE [LARGE SCALE GENOMIC DNA]</scope>
    <source>
        <strain evidence="5 6">QX-2</strain>
    </source>
</reference>
<evidence type="ECO:0000256" key="2">
    <source>
        <dbReference type="ARBA" id="ARBA00023125"/>
    </source>
</evidence>
<dbReference type="AlphaFoldDB" id="A0A7Z0N8T2"/>
<dbReference type="CDD" id="cd07377">
    <property type="entry name" value="WHTH_GntR"/>
    <property type="match status" value="1"/>
</dbReference>
<dbReference type="Pfam" id="PF07729">
    <property type="entry name" value="FCD"/>
    <property type="match status" value="1"/>
</dbReference>
<evidence type="ECO:0000313" key="6">
    <source>
        <dbReference type="Proteomes" id="UP000520876"/>
    </source>
</evidence>
<dbReference type="SMART" id="SM00895">
    <property type="entry name" value="FCD"/>
    <property type="match status" value="1"/>
</dbReference>
<dbReference type="EMBL" id="JACCGK010000013">
    <property type="protein sequence ID" value="NYT73742.1"/>
    <property type="molecule type" value="Genomic_DNA"/>
</dbReference>
<gene>
    <name evidence="5" type="ORF">HZU72_15095</name>
</gene>
<dbReference type="SUPFAM" id="SSF48008">
    <property type="entry name" value="GntR ligand-binding domain-like"/>
    <property type="match status" value="1"/>
</dbReference>
<feature type="domain" description="HTH gntR-type" evidence="4">
    <location>
        <begin position="10"/>
        <end position="77"/>
    </location>
</feature>
<dbReference type="GO" id="GO:0003677">
    <property type="term" value="F:DNA binding"/>
    <property type="evidence" value="ECO:0007669"/>
    <property type="project" value="UniProtKB-KW"/>
</dbReference>
<dbReference type="InterPro" id="IPR036388">
    <property type="entry name" value="WH-like_DNA-bd_sf"/>
</dbReference>
<keyword evidence="1" id="KW-0805">Transcription regulation</keyword>
<dbReference type="Gene3D" id="1.10.10.10">
    <property type="entry name" value="Winged helix-like DNA-binding domain superfamily/Winged helix DNA-binding domain"/>
    <property type="match status" value="1"/>
</dbReference>
<dbReference type="InterPro" id="IPR000524">
    <property type="entry name" value="Tscrpt_reg_HTH_GntR"/>
</dbReference>
<dbReference type="InterPro" id="IPR011711">
    <property type="entry name" value="GntR_C"/>
</dbReference>
<dbReference type="GO" id="GO:0003700">
    <property type="term" value="F:DNA-binding transcription factor activity"/>
    <property type="evidence" value="ECO:0007669"/>
    <property type="project" value="InterPro"/>
</dbReference>
<dbReference type="PANTHER" id="PTHR43537:SF24">
    <property type="entry name" value="GLUCONATE OPERON TRANSCRIPTIONAL REPRESSOR"/>
    <property type="match status" value="1"/>
</dbReference>
<dbReference type="Proteomes" id="UP000520876">
    <property type="component" value="Unassembled WGS sequence"/>
</dbReference>
<dbReference type="SMART" id="SM00345">
    <property type="entry name" value="HTH_GNTR"/>
    <property type="match status" value="1"/>
</dbReference>
<proteinExistence type="predicted"/>
<comment type="caution">
    <text evidence="5">The sequence shown here is derived from an EMBL/GenBank/DDBJ whole genome shotgun (WGS) entry which is preliminary data.</text>
</comment>
<evidence type="ECO:0000256" key="1">
    <source>
        <dbReference type="ARBA" id="ARBA00023015"/>
    </source>
</evidence>
<name>A0A7Z0N8T2_9GAMM</name>
<evidence type="ECO:0000259" key="4">
    <source>
        <dbReference type="PROSITE" id="PS50949"/>
    </source>
</evidence>
<keyword evidence="6" id="KW-1185">Reference proteome</keyword>